<organism evidence="2 3">
    <name type="scientific">Photobacterium atrarenae</name>
    <dbReference type="NCBI Taxonomy" id="865757"/>
    <lineage>
        <taxon>Bacteria</taxon>
        <taxon>Pseudomonadati</taxon>
        <taxon>Pseudomonadota</taxon>
        <taxon>Gammaproteobacteria</taxon>
        <taxon>Vibrionales</taxon>
        <taxon>Vibrionaceae</taxon>
        <taxon>Photobacterium</taxon>
    </lineage>
</organism>
<feature type="domain" description="NB-ARC" evidence="1">
    <location>
        <begin position="495"/>
        <end position="655"/>
    </location>
</feature>
<dbReference type="PANTHER" id="PTHR47691:SF3">
    <property type="entry name" value="HTH-TYPE TRANSCRIPTIONAL REGULATOR RV0890C-RELATED"/>
    <property type="match status" value="1"/>
</dbReference>
<dbReference type="Pfam" id="PF00931">
    <property type="entry name" value="NB-ARC"/>
    <property type="match status" value="1"/>
</dbReference>
<dbReference type="EMBL" id="CP101508">
    <property type="protein sequence ID" value="UTV28442.1"/>
    <property type="molecule type" value="Genomic_DNA"/>
</dbReference>
<dbReference type="Gene3D" id="3.40.50.300">
    <property type="entry name" value="P-loop containing nucleotide triphosphate hydrolases"/>
    <property type="match status" value="1"/>
</dbReference>
<dbReference type="SUPFAM" id="SSF52540">
    <property type="entry name" value="P-loop containing nucleoside triphosphate hydrolases"/>
    <property type="match status" value="1"/>
</dbReference>
<dbReference type="Pfam" id="PF13289">
    <property type="entry name" value="SIR2_2"/>
    <property type="match status" value="1"/>
</dbReference>
<dbReference type="InterPro" id="IPR027417">
    <property type="entry name" value="P-loop_NTPase"/>
</dbReference>
<evidence type="ECO:0000259" key="1">
    <source>
        <dbReference type="Pfam" id="PF00931"/>
    </source>
</evidence>
<dbReference type="RefSeq" id="WP_255389757.1">
    <property type="nucleotide sequence ID" value="NZ_CP101508.1"/>
</dbReference>
<keyword evidence="3" id="KW-1185">Reference proteome</keyword>
<evidence type="ECO:0000313" key="2">
    <source>
        <dbReference type="EMBL" id="UTV28442.1"/>
    </source>
</evidence>
<dbReference type="PANTHER" id="PTHR47691">
    <property type="entry name" value="REGULATOR-RELATED"/>
    <property type="match status" value="1"/>
</dbReference>
<dbReference type="InterPro" id="IPR002182">
    <property type="entry name" value="NB-ARC"/>
</dbReference>
<reference evidence="2" key="1">
    <citation type="submission" date="2022-07" db="EMBL/GenBank/DDBJ databases">
        <title>Genome sequencing of Photobacterium atrarenae GJH2-4.</title>
        <authorList>
            <person name="Park S.-J."/>
        </authorList>
    </citation>
    <scope>NUCLEOTIDE SEQUENCE</scope>
    <source>
        <strain evidence="2">GJH2-4</strain>
    </source>
</reference>
<evidence type="ECO:0000313" key="3">
    <source>
        <dbReference type="Proteomes" id="UP001057998"/>
    </source>
</evidence>
<protein>
    <submittedName>
        <fullName evidence="2">SIR2 family protein</fullName>
    </submittedName>
</protein>
<name>A0ABY5GGV7_9GAMM</name>
<accession>A0ABY5GGV7</accession>
<sequence>MSNIPKSLRDAIQSKQIIPFVGAGVSRSIKDKQNKQVFPGWLELLELAAKEVKSEGDLNNATLVETFLKIKDYQQAAKYAHQSLNGPCWVNFFKTIFTPNFNLLDYSSANLPKAIWKINKQIITLNYDKILQWAYTPSAQVSTLDNNSVAELREFQIGNNDNPIVWHLHGHIDNCAELILTPDGYNKLYATNEGYESKYKAALTTLKNLSVNKSFLFIGCSLDDAELLSEIHKQQNLFAENIGPHFALVHQDQESSIKEKLNGTNIKLITFEDFGEPLVHLIEELASYAPQEQSTIVIEQSKKEPYIKNKIALLSANPLDNSQQYNNLLKEFKKIPCQIEHFSLNVENLNNLQGYEYILILSKVINNRILIEDEHLCSRKISFEELETQIGNDDTFGVFIFVDQLPTNSNTETLKLPTLIIAEKEKKKLSSIAFQLFRKNNLEYFEQCQLLNSHQFTSFVFDNKFKCKNNITKKKTRLPDSIDPKTVRNFIGRTGDLEQICRKLISLEEESGALTIKGAGGIGKTTTVKKLSVELSERNYFEGGIHFIDCEFITDFHLFQYKVASTFNLEQAENFQDQLRYYHDGYSRLIILDNVETLLYIDDCKKIKDLIVFICDYASMVITSRERLKIEGEIVYEMRQFTTDEAVELFTSNVAIQDTSEDELLLLRHDIIEELLDNNPLAIELITNNIPDGKNLHTLKQELEIDLFSKISDDELETFSDKSDTNINRKKSIYASILYSYNLLNNNEKNAFELLSLFPDGIDLEQFKTLTRGKKNNKNYQKLIITDKVIKSLQNKSMLENNSGVIKLQSIVGKFADAQLAKRDNITSFYNNAFKYNHNLIEALDEIYYDKKCLALEVFDSKKSNFLKSISYFAKLEIDYSDLCNFVHKVCGFSTESSSLSSTIRIISENVDVFPSSYKQCIDVTLLSIRYYNGDFDRAFNELKQILPLESLRNFPHDNLEQRITASRARDLYKMEGDEFFSAKQCKDKQIFSRMYRGDLLCLGELDYQYANSCTKDFSTLEVLANLNMLSLEEIDNVLSSLYEKDHLERMQISYTRSKISPLTHDEIEPLVIVNPYTKGLKNLMLAFIESDKARAKKLYQESLVNLEHIKHYYVEALYLYTKFLKENNFDDFNYVFQRGFELAQKHHYRFLQHKFKQLTNPTNEEYNSLNYPLPDNVSFTDYIRKASNFNLKNKQK</sequence>
<dbReference type="Proteomes" id="UP001057998">
    <property type="component" value="Chromosome 1"/>
</dbReference>
<proteinExistence type="predicted"/>
<gene>
    <name evidence="2" type="ORF">NNL38_04130</name>
</gene>